<organism evidence="8 9">
    <name type="scientific">Salinimonas marina</name>
    <dbReference type="NCBI Taxonomy" id="2785918"/>
    <lineage>
        <taxon>Bacteria</taxon>
        <taxon>Pseudomonadati</taxon>
        <taxon>Pseudomonadota</taxon>
        <taxon>Gammaproteobacteria</taxon>
        <taxon>Alteromonadales</taxon>
        <taxon>Alteromonadaceae</taxon>
        <taxon>Alteromonas/Salinimonas group</taxon>
        <taxon>Salinimonas</taxon>
    </lineage>
</organism>
<evidence type="ECO:0000256" key="2">
    <source>
        <dbReference type="ARBA" id="ARBA00022723"/>
    </source>
</evidence>
<dbReference type="Gene3D" id="3.40.630.10">
    <property type="entry name" value="Zn peptidases"/>
    <property type="match status" value="1"/>
</dbReference>
<dbReference type="PROSITE" id="PS51257">
    <property type="entry name" value="PROKAR_LIPOPROTEIN"/>
    <property type="match status" value="1"/>
</dbReference>
<dbReference type="InterPro" id="IPR050072">
    <property type="entry name" value="Peptidase_M20A"/>
</dbReference>
<dbReference type="Pfam" id="PF07687">
    <property type="entry name" value="M20_dimer"/>
    <property type="match status" value="1"/>
</dbReference>
<evidence type="ECO:0000256" key="1">
    <source>
        <dbReference type="ARBA" id="ARBA00001947"/>
    </source>
</evidence>
<dbReference type="Proteomes" id="UP000595095">
    <property type="component" value="Chromosome"/>
</dbReference>
<keyword evidence="6" id="KW-0732">Signal</keyword>
<keyword evidence="5" id="KW-0170">Cobalt</keyword>
<dbReference type="SUPFAM" id="SSF53187">
    <property type="entry name" value="Zn-dependent exopeptidases"/>
    <property type="match status" value="1"/>
</dbReference>
<gene>
    <name evidence="8" type="ORF">IT774_03970</name>
</gene>
<dbReference type="PANTHER" id="PTHR43808">
    <property type="entry name" value="ACETYLORNITHINE DEACETYLASE"/>
    <property type="match status" value="1"/>
</dbReference>
<dbReference type="PROSITE" id="PS00759">
    <property type="entry name" value="ARGE_DAPE_CPG2_2"/>
    <property type="match status" value="1"/>
</dbReference>
<dbReference type="AlphaFoldDB" id="A0A7S9HEE1"/>
<reference evidence="8 9" key="1">
    <citation type="submission" date="2020-11" db="EMBL/GenBank/DDBJ databases">
        <title>Complete genome sequence for Salinimonas sp. strain G2-b.</title>
        <authorList>
            <person name="Park S.-J."/>
        </authorList>
    </citation>
    <scope>NUCLEOTIDE SEQUENCE [LARGE SCALE GENOMIC DNA]</scope>
    <source>
        <strain evidence="8 9">G2-b</strain>
    </source>
</reference>
<evidence type="ECO:0000259" key="7">
    <source>
        <dbReference type="Pfam" id="PF07687"/>
    </source>
</evidence>
<dbReference type="Gene3D" id="3.30.70.360">
    <property type="match status" value="1"/>
</dbReference>
<name>A0A7S9HEE1_9ALTE</name>
<evidence type="ECO:0000313" key="8">
    <source>
        <dbReference type="EMBL" id="QPG07129.1"/>
    </source>
</evidence>
<dbReference type="PANTHER" id="PTHR43808:SF32">
    <property type="entry name" value="ARGE_DAPE-RELATED DEACYLASE"/>
    <property type="match status" value="1"/>
</dbReference>
<dbReference type="SUPFAM" id="SSF55031">
    <property type="entry name" value="Bacterial exopeptidase dimerisation domain"/>
    <property type="match status" value="1"/>
</dbReference>
<evidence type="ECO:0000256" key="3">
    <source>
        <dbReference type="ARBA" id="ARBA00022801"/>
    </source>
</evidence>
<evidence type="ECO:0000256" key="4">
    <source>
        <dbReference type="ARBA" id="ARBA00022833"/>
    </source>
</evidence>
<feature type="domain" description="Peptidase M20 dimerisation" evidence="7">
    <location>
        <begin position="211"/>
        <end position="329"/>
    </location>
</feature>
<proteinExistence type="predicted"/>
<dbReference type="PROSITE" id="PS00758">
    <property type="entry name" value="ARGE_DAPE_CPG2_1"/>
    <property type="match status" value="1"/>
</dbReference>
<comment type="cofactor">
    <cofactor evidence="1">
        <name>Zn(2+)</name>
        <dbReference type="ChEBI" id="CHEBI:29105"/>
    </cofactor>
</comment>
<feature type="signal peptide" evidence="6">
    <location>
        <begin position="1"/>
        <end position="20"/>
    </location>
</feature>
<dbReference type="GO" id="GO:0016787">
    <property type="term" value="F:hydrolase activity"/>
    <property type="evidence" value="ECO:0007669"/>
    <property type="project" value="UniProtKB-KW"/>
</dbReference>
<evidence type="ECO:0000256" key="6">
    <source>
        <dbReference type="SAM" id="SignalP"/>
    </source>
</evidence>
<keyword evidence="4" id="KW-0862">Zinc</keyword>
<dbReference type="Pfam" id="PF01546">
    <property type="entry name" value="Peptidase_M20"/>
    <property type="match status" value="1"/>
</dbReference>
<dbReference type="EMBL" id="CP064795">
    <property type="protein sequence ID" value="QPG07129.1"/>
    <property type="molecule type" value="Genomic_DNA"/>
</dbReference>
<dbReference type="KEGG" id="smaa:IT774_03970"/>
<evidence type="ECO:0000256" key="5">
    <source>
        <dbReference type="ARBA" id="ARBA00023285"/>
    </source>
</evidence>
<dbReference type="InterPro" id="IPR036264">
    <property type="entry name" value="Bact_exopeptidase_dim_dom"/>
</dbReference>
<dbReference type="InterPro" id="IPR002933">
    <property type="entry name" value="Peptidase_M20"/>
</dbReference>
<sequence>MVKKLSVLGLLTLACTQVLGSVSPGEQQALRYVDEHHHEALSLLEKSVNINSGTMNFEGVRKTGEMLVPEFEALGFTATMTDGSQYDRAGHLVAKKTGTGPKILLIGHLDTVFEPDSPFQTYEITREGWAKGPGIADMKGGNIIILQSLKALAAAGELQDMNIQVIMTGDEESSGRPLALSKADLIDAAKWADVALGFENGDGDPATANTSRRGAMGWTLTVKGTPAHSSQVFQPEVGAGAIYEASRILQAFYNQLRDEKLLTFNPGKIAGGTEVSHQDKQNRASAFGKDNVVAESALVTGDIRALSAAQVERVKQKMQKIVRQNLPKTSATIEFDEGYPPLAPTDANARLLNMYSQISETLDLGKVTAIDPRNAGAADVAFTAAHVQMALDGLGMGGTAGHTVNEEGDLNTLRTQTKRAALLIYRLHHQGLPSTDS</sequence>
<dbReference type="GO" id="GO:0046872">
    <property type="term" value="F:metal ion binding"/>
    <property type="evidence" value="ECO:0007669"/>
    <property type="project" value="UniProtKB-KW"/>
</dbReference>
<protein>
    <submittedName>
        <fullName evidence="8">M20/M25/M40 family metallo-hydrolase</fullName>
    </submittedName>
</protein>
<accession>A0A7S9HEE1</accession>
<dbReference type="RefSeq" id="WP_195812200.1">
    <property type="nucleotide sequence ID" value="NZ_CP064795.1"/>
</dbReference>
<evidence type="ECO:0000313" key="9">
    <source>
        <dbReference type="Proteomes" id="UP000595095"/>
    </source>
</evidence>
<dbReference type="InterPro" id="IPR001261">
    <property type="entry name" value="ArgE/DapE_CS"/>
</dbReference>
<dbReference type="InterPro" id="IPR011650">
    <property type="entry name" value="Peptidase_M20_dimer"/>
</dbReference>
<keyword evidence="9" id="KW-1185">Reference proteome</keyword>
<feature type="chain" id="PRO_5032288376" evidence="6">
    <location>
        <begin position="21"/>
        <end position="437"/>
    </location>
</feature>
<keyword evidence="3 8" id="KW-0378">Hydrolase</keyword>
<keyword evidence="2" id="KW-0479">Metal-binding</keyword>